<dbReference type="Gene3D" id="3.20.20.70">
    <property type="entry name" value="Aldolase class I"/>
    <property type="match status" value="1"/>
</dbReference>
<evidence type="ECO:0000256" key="4">
    <source>
        <dbReference type="ARBA" id="ARBA00023002"/>
    </source>
</evidence>
<accession>J4H249</accession>
<dbReference type="RefSeq" id="XP_012180187.1">
    <property type="nucleotide sequence ID" value="XM_012324797.1"/>
</dbReference>
<dbReference type="InterPro" id="IPR013785">
    <property type="entry name" value="Aldolase_TIM"/>
</dbReference>
<sequence>MPQSYTLQEVGQHNTSRDARSSCWVIISNRVYDVTDFLPEHPGGAKIILKYAGRDATAAYEPIHPPDALDKNLPPHKHLGLLDSSGAQKLQEERETRQKTKDEIRVEQAQARKTRINQILSLRDMEDVALKVLSHKAMAYYSSAADDEITNTENARAFSRFFFHPRVLRPISQVDPSTSILGIKSPIPIFVSGAALAKLGHPLGEINITRGAGRTNIIQMVSSNASLSPSQIAAGRLSPSQPLFFQLYKNKDNAIAAQRVREVEELGYRAIFLTVDAPVSGNRERDIRAPFVLEAQEREAEAISRQPDDVEKEVEGQVNFYGTAGALLQHMDLDMTFSEARDVITRKLWDHAIYTILGQTIPWLRKVTKLPIVLKGIQCVADAVLAAEAGVDGILLSNHGGKPCCRQLEYSLPPLEVLYKIRQQRPDVFDKLEVYIDGGVRRGTDVLKAVCLGAKAVGLGRPFLYAQSAYGEAGVIQAVRILQREIVLGMRLMGATNVNELVPEMVERVNWQPLLAKM</sequence>
<dbReference type="AlphaFoldDB" id="J4H249"/>
<gene>
    <name evidence="9" type="ORF">FIBRA_02950</name>
</gene>
<dbReference type="HOGENOM" id="CLU_020639_1_1_1"/>
<dbReference type="PANTHER" id="PTHR10578:SF101">
    <property type="entry name" value="L-LACTATE DEHYDROGENASE (CYTOCHROME B2)"/>
    <property type="match status" value="1"/>
</dbReference>
<dbReference type="CDD" id="cd02922">
    <property type="entry name" value="FCB2_FMN"/>
    <property type="match status" value="1"/>
</dbReference>
<keyword evidence="5" id="KW-0408">Iron</keyword>
<dbReference type="PROSITE" id="PS50255">
    <property type="entry name" value="CYTOCHROME_B5_2"/>
    <property type="match status" value="1"/>
</dbReference>
<dbReference type="InterPro" id="IPR018506">
    <property type="entry name" value="Cyt_B5_heme-BS"/>
</dbReference>
<dbReference type="SUPFAM" id="SSF55856">
    <property type="entry name" value="Cytochrome b5-like heme/steroid binding domain"/>
    <property type="match status" value="1"/>
</dbReference>
<dbReference type="InterPro" id="IPR037396">
    <property type="entry name" value="FMN_HAD"/>
</dbReference>
<dbReference type="PROSITE" id="PS51349">
    <property type="entry name" value="FMN_HYDROXY_ACID_DH_2"/>
    <property type="match status" value="1"/>
</dbReference>
<dbReference type="InterPro" id="IPR001199">
    <property type="entry name" value="Cyt_B5-like_heme/steroid-bd"/>
</dbReference>
<protein>
    <submittedName>
        <fullName evidence="9">Uncharacterized protein</fullName>
    </submittedName>
</protein>
<evidence type="ECO:0000256" key="2">
    <source>
        <dbReference type="ARBA" id="ARBA00022617"/>
    </source>
</evidence>
<dbReference type="FunFam" id="3.10.120.10:FF:000009">
    <property type="entry name" value="Cytochrome b2, mitochondrial, putative"/>
    <property type="match status" value="1"/>
</dbReference>
<dbReference type="GO" id="GO:0006089">
    <property type="term" value="P:lactate metabolic process"/>
    <property type="evidence" value="ECO:0007669"/>
    <property type="project" value="TreeGrafter"/>
</dbReference>
<dbReference type="GeneID" id="24095815"/>
<dbReference type="GO" id="GO:0046872">
    <property type="term" value="F:metal ion binding"/>
    <property type="evidence" value="ECO:0007669"/>
    <property type="project" value="UniProtKB-KW"/>
</dbReference>
<dbReference type="Pfam" id="PF00173">
    <property type="entry name" value="Cyt-b5"/>
    <property type="match status" value="1"/>
</dbReference>
<keyword evidence="3" id="KW-0479">Metal-binding</keyword>
<evidence type="ECO:0000256" key="1">
    <source>
        <dbReference type="ARBA" id="ARBA00001917"/>
    </source>
</evidence>
<dbReference type="STRING" id="599839.J4H249"/>
<evidence type="ECO:0000256" key="5">
    <source>
        <dbReference type="ARBA" id="ARBA00023004"/>
    </source>
</evidence>
<reference evidence="9 10" key="1">
    <citation type="journal article" date="2012" name="Appl. Environ. Microbiol.">
        <title>Short-read sequencing for genomic analysis of the brown rot fungus Fibroporia radiculosa.</title>
        <authorList>
            <person name="Tang J.D."/>
            <person name="Perkins A.D."/>
            <person name="Sonstegard T.S."/>
            <person name="Schroeder S.G."/>
            <person name="Burgess S.C."/>
            <person name="Diehl S.V."/>
        </authorList>
    </citation>
    <scope>NUCLEOTIDE SEQUENCE [LARGE SCALE GENOMIC DNA]</scope>
    <source>
        <strain evidence="9 10">TFFH 294</strain>
    </source>
</reference>
<feature type="region of interest" description="Disordered" evidence="6">
    <location>
        <begin position="63"/>
        <end position="104"/>
    </location>
</feature>
<evidence type="ECO:0000313" key="9">
    <source>
        <dbReference type="EMBL" id="CCM00904.1"/>
    </source>
</evidence>
<feature type="domain" description="FMN hydroxy acid dehydrogenase" evidence="8">
    <location>
        <begin position="114"/>
        <end position="511"/>
    </location>
</feature>
<dbReference type="Proteomes" id="UP000006352">
    <property type="component" value="Unassembled WGS sequence"/>
</dbReference>
<proteinExistence type="predicted"/>
<evidence type="ECO:0000313" key="10">
    <source>
        <dbReference type="Proteomes" id="UP000006352"/>
    </source>
</evidence>
<dbReference type="EMBL" id="HE797010">
    <property type="protein sequence ID" value="CCM00904.1"/>
    <property type="molecule type" value="Genomic_DNA"/>
</dbReference>
<dbReference type="GO" id="GO:0020037">
    <property type="term" value="F:heme binding"/>
    <property type="evidence" value="ECO:0007669"/>
    <property type="project" value="InterPro"/>
</dbReference>
<feature type="domain" description="Cytochrome b5 heme-binding" evidence="7">
    <location>
        <begin position="2"/>
        <end position="83"/>
    </location>
</feature>
<dbReference type="PRINTS" id="PR00363">
    <property type="entry name" value="CYTOCHROMEB5"/>
</dbReference>
<name>J4H249_9APHY</name>
<dbReference type="Pfam" id="PF01070">
    <property type="entry name" value="FMN_dh"/>
    <property type="match status" value="1"/>
</dbReference>
<dbReference type="InParanoid" id="J4H249"/>
<dbReference type="OrthoDB" id="1925334at2759"/>
<dbReference type="PANTHER" id="PTHR10578">
    <property type="entry name" value="S -2-HYDROXY-ACID OXIDASE-RELATED"/>
    <property type="match status" value="1"/>
</dbReference>
<dbReference type="InterPro" id="IPR000262">
    <property type="entry name" value="FMN-dep_DH"/>
</dbReference>
<evidence type="ECO:0000259" key="8">
    <source>
        <dbReference type="PROSITE" id="PS51349"/>
    </source>
</evidence>
<dbReference type="PROSITE" id="PS00191">
    <property type="entry name" value="CYTOCHROME_B5_1"/>
    <property type="match status" value="1"/>
</dbReference>
<dbReference type="Gene3D" id="3.10.120.10">
    <property type="entry name" value="Cytochrome b5-like heme/steroid binding domain"/>
    <property type="match status" value="1"/>
</dbReference>
<dbReference type="SMART" id="SM01117">
    <property type="entry name" value="Cyt-b5"/>
    <property type="match status" value="1"/>
</dbReference>
<feature type="compositionally biased region" description="Basic and acidic residues" evidence="6">
    <location>
        <begin position="90"/>
        <end position="104"/>
    </location>
</feature>
<keyword evidence="10" id="KW-1185">Reference proteome</keyword>
<keyword evidence="2" id="KW-0349">Heme</keyword>
<dbReference type="InterPro" id="IPR037458">
    <property type="entry name" value="L-MDH/L-LDH_FMN-bd"/>
</dbReference>
<keyword evidence="4" id="KW-0560">Oxidoreductase</keyword>
<dbReference type="InterPro" id="IPR036400">
    <property type="entry name" value="Cyt_B5-like_heme/steroid_sf"/>
</dbReference>
<evidence type="ECO:0000256" key="3">
    <source>
        <dbReference type="ARBA" id="ARBA00022723"/>
    </source>
</evidence>
<comment type="cofactor">
    <cofactor evidence="1">
        <name>FMN</name>
        <dbReference type="ChEBI" id="CHEBI:58210"/>
    </cofactor>
</comment>
<evidence type="ECO:0000256" key="6">
    <source>
        <dbReference type="SAM" id="MobiDB-lite"/>
    </source>
</evidence>
<evidence type="ECO:0000259" key="7">
    <source>
        <dbReference type="PROSITE" id="PS50255"/>
    </source>
</evidence>
<dbReference type="GO" id="GO:0004460">
    <property type="term" value="F:L-lactate dehydrogenase (cytochrome) activity"/>
    <property type="evidence" value="ECO:0007669"/>
    <property type="project" value="TreeGrafter"/>
</dbReference>
<organism evidence="9 10">
    <name type="scientific">Fibroporia radiculosa</name>
    <dbReference type="NCBI Taxonomy" id="599839"/>
    <lineage>
        <taxon>Eukaryota</taxon>
        <taxon>Fungi</taxon>
        <taxon>Dikarya</taxon>
        <taxon>Basidiomycota</taxon>
        <taxon>Agaricomycotina</taxon>
        <taxon>Agaricomycetes</taxon>
        <taxon>Polyporales</taxon>
        <taxon>Fibroporiaceae</taxon>
        <taxon>Fibroporia</taxon>
    </lineage>
</organism>
<dbReference type="SUPFAM" id="SSF51395">
    <property type="entry name" value="FMN-linked oxidoreductases"/>
    <property type="match status" value="1"/>
</dbReference>